<proteinExistence type="predicted"/>
<dbReference type="EMBL" id="NAJP01000050">
    <property type="protein sequence ID" value="TKA37642.1"/>
    <property type="molecule type" value="Genomic_DNA"/>
</dbReference>
<organism evidence="3 4">
    <name type="scientific">Friedmanniomyces endolithicus</name>
    <dbReference type="NCBI Taxonomy" id="329885"/>
    <lineage>
        <taxon>Eukaryota</taxon>
        <taxon>Fungi</taxon>
        <taxon>Dikarya</taxon>
        <taxon>Ascomycota</taxon>
        <taxon>Pezizomycotina</taxon>
        <taxon>Dothideomycetes</taxon>
        <taxon>Dothideomycetidae</taxon>
        <taxon>Mycosphaerellales</taxon>
        <taxon>Teratosphaeriaceae</taxon>
        <taxon>Friedmanniomyces</taxon>
    </lineage>
</organism>
<feature type="region of interest" description="Disordered" evidence="2">
    <location>
        <begin position="196"/>
        <end position="219"/>
    </location>
</feature>
<reference evidence="3 4" key="1">
    <citation type="submission" date="2017-03" db="EMBL/GenBank/DDBJ databases">
        <title>Genomes of endolithic fungi from Antarctica.</title>
        <authorList>
            <person name="Coleine C."/>
            <person name="Masonjones S."/>
            <person name="Stajich J.E."/>
        </authorList>
    </citation>
    <scope>NUCLEOTIDE SEQUENCE [LARGE SCALE GENOMIC DNA]</scope>
    <source>
        <strain evidence="3 4">CCFEE 5311</strain>
    </source>
</reference>
<evidence type="ECO:0000256" key="1">
    <source>
        <dbReference type="SAM" id="Coils"/>
    </source>
</evidence>
<comment type="caution">
    <text evidence="3">The sequence shown here is derived from an EMBL/GenBank/DDBJ whole genome shotgun (WGS) entry which is preliminary data.</text>
</comment>
<feature type="region of interest" description="Disordered" evidence="2">
    <location>
        <begin position="333"/>
        <end position="352"/>
    </location>
</feature>
<gene>
    <name evidence="3" type="ORF">B0A54_11726</name>
</gene>
<evidence type="ECO:0000256" key="2">
    <source>
        <dbReference type="SAM" id="MobiDB-lite"/>
    </source>
</evidence>
<name>A0A4U0UQQ1_9PEZI</name>
<dbReference type="STRING" id="329885.A0A4U0UQQ1"/>
<dbReference type="OrthoDB" id="5343576at2759"/>
<sequence>MDHMETSQLIEQLAAGFEALQEEYQKLFGQHQSLERKLATAREQYNELAKLCGTGAIATPPLSLSSSPNLPKHDPTERGNVTVIIESRNDSGSHDAANLVKSGMDAAHLLRQTQRTNTSGGVRIWSGPAADRQEAACSFMPSISESPLEQDFTIEGRRSQLGCPFASMANKKLSSHAASVLSRYNTRDSIAGVPSTPLSSVSRVNGKDSMSRRSSRRTSFADPIKAEICGLSDHQQRRETLVVEQAAPKYHIAAVEEAEKGVCPIRFMDQHSPEEVATYFEKHKHELPRSHEVCVRRYQSNEEQIRELDAKYGNLVSMIQGLGAKHKELLPHEPAENSEEEEENDEQMDKKGLDRVRTWAQSVSGQAGDSNHVAAPDCFGEEEDRRSHFDRPLRDIRVGESPSRPWGISVPAKYLEAAVAESETSGRPAHLAHAALRGPELQSTTAKRELKEAAPAARCPFSAAAATTLAQPNPIASGHGPRGPILEADRHPAQPSMTKQQRSQHQPSFIASPPAGEQQLKDEQQPRMLFTGPVFIGYAAEDAARILRDGGWSGGA</sequence>
<dbReference type="Proteomes" id="UP000310066">
    <property type="component" value="Unassembled WGS sequence"/>
</dbReference>
<protein>
    <submittedName>
        <fullName evidence="3">Uncharacterized protein</fullName>
    </submittedName>
</protein>
<dbReference type="AlphaFoldDB" id="A0A4U0UQQ1"/>
<accession>A0A4U0UQQ1</accession>
<keyword evidence="1" id="KW-0175">Coiled coil</keyword>
<evidence type="ECO:0000313" key="4">
    <source>
        <dbReference type="Proteomes" id="UP000310066"/>
    </source>
</evidence>
<feature type="region of interest" description="Disordered" evidence="2">
    <location>
        <begin position="471"/>
        <end position="528"/>
    </location>
</feature>
<evidence type="ECO:0000313" key="3">
    <source>
        <dbReference type="EMBL" id="TKA37642.1"/>
    </source>
</evidence>
<feature type="compositionally biased region" description="Polar residues" evidence="2">
    <location>
        <begin position="495"/>
        <end position="509"/>
    </location>
</feature>
<feature type="compositionally biased region" description="Acidic residues" evidence="2">
    <location>
        <begin position="336"/>
        <end position="346"/>
    </location>
</feature>
<feature type="coiled-coil region" evidence="1">
    <location>
        <begin position="17"/>
        <end position="51"/>
    </location>
</feature>